<feature type="transmembrane region" description="Helical" evidence="1">
    <location>
        <begin position="12"/>
        <end position="34"/>
    </location>
</feature>
<organism evidence="2 3">
    <name type="scientific">Piscinibacter aquaticus</name>
    <dbReference type="NCBI Taxonomy" id="392597"/>
    <lineage>
        <taxon>Bacteria</taxon>
        <taxon>Pseudomonadati</taxon>
        <taxon>Pseudomonadota</taxon>
        <taxon>Betaproteobacteria</taxon>
        <taxon>Burkholderiales</taxon>
        <taxon>Sphaerotilaceae</taxon>
        <taxon>Piscinibacter</taxon>
    </lineage>
</organism>
<gene>
    <name evidence="2" type="ORF">FSC37_18270</name>
</gene>
<dbReference type="EMBL" id="VOPW01000001">
    <property type="protein sequence ID" value="TXC67008.1"/>
    <property type="molecule type" value="Genomic_DNA"/>
</dbReference>
<feature type="transmembrane region" description="Helical" evidence="1">
    <location>
        <begin position="126"/>
        <end position="146"/>
    </location>
</feature>
<feature type="transmembrane region" description="Helical" evidence="1">
    <location>
        <begin position="46"/>
        <end position="66"/>
    </location>
</feature>
<comment type="caution">
    <text evidence="2">The sequence shown here is derived from an EMBL/GenBank/DDBJ whole genome shotgun (WGS) entry which is preliminary data.</text>
</comment>
<keyword evidence="1" id="KW-1133">Transmembrane helix</keyword>
<dbReference type="GO" id="GO:0016746">
    <property type="term" value="F:acyltransferase activity"/>
    <property type="evidence" value="ECO:0007669"/>
    <property type="project" value="UniProtKB-KW"/>
</dbReference>
<sequence>MRQLVPVGTNVLGLQLGYFASYVFLFAVGCAAWPHRWLERVERRNAQPWAWVSLAVLPLLFIAAAMAGGLSGRPVDFNGGWSLPAVVYAFWEPFIAWGVIAMLLWQFRTRFNHASDRWQGWADRAYGAFIVHAPVIVALSVALRAWDAPPLVKFIVVATGARCCPSCWPEPCAGSPAHSV</sequence>
<feature type="transmembrane region" description="Helical" evidence="1">
    <location>
        <begin position="86"/>
        <end position="105"/>
    </location>
</feature>
<name>A0A5C6U5J5_9BURK</name>
<dbReference type="PANTHER" id="PTHR36927:SF4">
    <property type="entry name" value="BLR5718 PROTEIN"/>
    <property type="match status" value="1"/>
</dbReference>
<dbReference type="Proteomes" id="UP000321832">
    <property type="component" value="Unassembled WGS sequence"/>
</dbReference>
<accession>A0A5C6U5J5</accession>
<keyword evidence="2" id="KW-0808">Transferase</keyword>
<evidence type="ECO:0000313" key="3">
    <source>
        <dbReference type="Proteomes" id="UP000321832"/>
    </source>
</evidence>
<dbReference type="PANTHER" id="PTHR36927">
    <property type="entry name" value="BLR4337 PROTEIN"/>
    <property type="match status" value="1"/>
</dbReference>
<keyword evidence="3" id="KW-1185">Reference proteome</keyword>
<dbReference type="AlphaFoldDB" id="A0A5C6U5J5"/>
<keyword evidence="1" id="KW-0472">Membrane</keyword>
<protein>
    <submittedName>
        <fullName evidence="2">Acyltransferase family protein</fullName>
    </submittedName>
</protein>
<evidence type="ECO:0000313" key="2">
    <source>
        <dbReference type="EMBL" id="TXC67008.1"/>
    </source>
</evidence>
<reference evidence="2 3" key="1">
    <citation type="submission" date="2019-08" db="EMBL/GenBank/DDBJ databases">
        <authorList>
            <person name="Khan S.A."/>
            <person name="Jeon C.O."/>
            <person name="Jeong S.E."/>
        </authorList>
    </citation>
    <scope>NUCLEOTIDE SEQUENCE [LARGE SCALE GENOMIC DNA]</scope>
    <source>
        <strain evidence="3">IMCC1728</strain>
    </source>
</reference>
<keyword evidence="2" id="KW-0012">Acyltransferase</keyword>
<keyword evidence="1" id="KW-0812">Transmembrane</keyword>
<dbReference type="PROSITE" id="PS51257">
    <property type="entry name" value="PROKAR_LIPOPROTEIN"/>
    <property type="match status" value="1"/>
</dbReference>
<dbReference type="InterPro" id="IPR050623">
    <property type="entry name" value="Glucan_succinyl_AcylTrfase"/>
</dbReference>
<evidence type="ECO:0000256" key="1">
    <source>
        <dbReference type="SAM" id="Phobius"/>
    </source>
</evidence>
<proteinExistence type="predicted"/>